<dbReference type="RefSeq" id="WP_199110366.1">
    <property type="nucleotide sequence ID" value="NZ_JAHWXQ010000003.1"/>
</dbReference>
<dbReference type="EMBL" id="JAHWXQ010000003">
    <property type="protein sequence ID" value="MBW3365854.1"/>
    <property type="molecule type" value="Genomic_DNA"/>
</dbReference>
<protein>
    <submittedName>
        <fullName evidence="1">Uncharacterized protein</fullName>
    </submittedName>
</protein>
<proteinExistence type="predicted"/>
<sequence length="852" mass="99154">MGNRSLIHIYKGFLQENNKSILKDDDLIVQTIHGVIHSSFFKDCNEAEQILIGLAKDIMQHFMYVKGRQDKCSSFIIPYYHGNAEVIIRDYIILFTVMESIYWQLTETREQAWKRHEDIMLFDPFLGNDTFLQYAKSQDDLLVFGQDEIFVDMDQFIPLFKRNDVLSASKNNCLTVGHFFGSIIKLARALGITDLVVLDLKAQKPLILTGKKQPTSLCDFICCCDSTDGFFYDVVNHGSDFKALIKDLKQTHPLTVIQLDWPYNNFDESRYERILGPLHFMDVKLRKRFNPNLVDEFATGLLFLPGELSGTDQFFDHSDIGTILDIVATTDSSETVAMLDDLKESWSTIKGDSYRCPFPMKWLSLIHTGKPVEYWESCYESTFPAVPLTLQRQVRDIIKVMYKKDWIKKLVQETIDKKIDSLSVLLPRGKNYSSVNKDIKEFLGQSLEHLRISYIDHSDLLYDEITGPVWVLDTSLSVLSNLPKREGLSLVIPIPDFHFAVNLLFLKVQMLKMTNDVLQGNETNSMFRRSLLTDEQNLFLNNFYRDEIKLLLWEAREESRYYRPTSNVEETMPVQPMATDHDEAYEEEVQDEFRIAHKNVNATHDEDVDSTFFVLLDTDVQEVLKPSNPILVKFRGDFINTQAEYLRPGDEFATYKDVLLSLGEADELFRSWTKFPRTVDSWKQRLKDQEESVGGVYNRLKRLIEGEFIQIQYFEKNWLNPDSEIRLPLRRQHWNAVCRMLGIEDKDRNQAWIAVKSEQRMDDASWRRTKASVLNMIAKNRYWGLTQNIDAVNEITAILDKEPYFKERGIDSRDVAEILLHDLTHELTKTVQFEKVKSITYSNQITEKSNAF</sequence>
<organism evidence="1 2">
    <name type="scientific">Pontibacter populi</name>
    <dbReference type="NCBI Taxonomy" id="890055"/>
    <lineage>
        <taxon>Bacteria</taxon>
        <taxon>Pseudomonadati</taxon>
        <taxon>Bacteroidota</taxon>
        <taxon>Cytophagia</taxon>
        <taxon>Cytophagales</taxon>
        <taxon>Hymenobacteraceae</taxon>
        <taxon>Pontibacter</taxon>
    </lineage>
</organism>
<dbReference type="Proteomes" id="UP000774935">
    <property type="component" value="Unassembled WGS sequence"/>
</dbReference>
<name>A0ABS6XD18_9BACT</name>
<keyword evidence="2" id="KW-1185">Reference proteome</keyword>
<gene>
    <name evidence="1" type="ORF">KYK27_12410</name>
</gene>
<accession>A0ABS6XD18</accession>
<evidence type="ECO:0000313" key="2">
    <source>
        <dbReference type="Proteomes" id="UP000774935"/>
    </source>
</evidence>
<reference evidence="1 2" key="1">
    <citation type="submission" date="2021-07" db="EMBL/GenBank/DDBJ databases">
        <authorList>
            <person name="Kim M.K."/>
        </authorList>
    </citation>
    <scope>NUCLEOTIDE SEQUENCE [LARGE SCALE GENOMIC DNA]</scope>
    <source>
        <strain evidence="1 2">HLY7-15</strain>
    </source>
</reference>
<comment type="caution">
    <text evidence="1">The sequence shown here is derived from an EMBL/GenBank/DDBJ whole genome shotgun (WGS) entry which is preliminary data.</text>
</comment>
<evidence type="ECO:0000313" key="1">
    <source>
        <dbReference type="EMBL" id="MBW3365854.1"/>
    </source>
</evidence>